<feature type="compositionally biased region" description="Acidic residues" evidence="1">
    <location>
        <begin position="334"/>
        <end position="358"/>
    </location>
</feature>
<feature type="region of interest" description="Disordered" evidence="1">
    <location>
        <begin position="203"/>
        <end position="426"/>
    </location>
</feature>
<accession>A0A316UUF3</accession>
<reference evidence="2 3" key="1">
    <citation type="journal article" date="2018" name="Mol. Biol. Evol.">
        <title>Broad Genomic Sampling Reveals a Smut Pathogenic Ancestry of the Fungal Clade Ustilaginomycotina.</title>
        <authorList>
            <person name="Kijpornyongpan T."/>
            <person name="Mondo S.J."/>
            <person name="Barry K."/>
            <person name="Sandor L."/>
            <person name="Lee J."/>
            <person name="Lipzen A."/>
            <person name="Pangilinan J."/>
            <person name="LaButti K."/>
            <person name="Hainaut M."/>
            <person name="Henrissat B."/>
            <person name="Grigoriev I.V."/>
            <person name="Spatafora J.W."/>
            <person name="Aime M.C."/>
        </authorList>
    </citation>
    <scope>NUCLEOTIDE SEQUENCE [LARGE SCALE GENOMIC DNA]</scope>
    <source>
        <strain evidence="2 3">MCA 5214</strain>
    </source>
</reference>
<evidence type="ECO:0000256" key="1">
    <source>
        <dbReference type="SAM" id="MobiDB-lite"/>
    </source>
</evidence>
<dbReference type="RefSeq" id="XP_025363549.1">
    <property type="nucleotide sequence ID" value="XM_025508130.1"/>
</dbReference>
<feature type="compositionally biased region" description="Basic and acidic residues" evidence="1">
    <location>
        <begin position="254"/>
        <end position="263"/>
    </location>
</feature>
<dbReference type="GeneID" id="37029953"/>
<dbReference type="EMBL" id="KZ819664">
    <property type="protein sequence ID" value="PWN28937.1"/>
    <property type="molecule type" value="Genomic_DNA"/>
</dbReference>
<dbReference type="OrthoDB" id="2556491at2759"/>
<organism evidence="2 3">
    <name type="scientific">Jaminaea rosea</name>
    <dbReference type="NCBI Taxonomy" id="1569628"/>
    <lineage>
        <taxon>Eukaryota</taxon>
        <taxon>Fungi</taxon>
        <taxon>Dikarya</taxon>
        <taxon>Basidiomycota</taxon>
        <taxon>Ustilaginomycotina</taxon>
        <taxon>Exobasidiomycetes</taxon>
        <taxon>Microstromatales</taxon>
        <taxon>Microstromatales incertae sedis</taxon>
        <taxon>Jaminaea</taxon>
    </lineage>
</organism>
<feature type="compositionally biased region" description="Acidic residues" evidence="1">
    <location>
        <begin position="306"/>
        <end position="318"/>
    </location>
</feature>
<gene>
    <name evidence="2" type="ORF">BDZ90DRAFT_259006</name>
</gene>
<feature type="compositionally biased region" description="Acidic residues" evidence="1">
    <location>
        <begin position="230"/>
        <end position="244"/>
    </location>
</feature>
<feature type="region of interest" description="Disordered" evidence="1">
    <location>
        <begin position="447"/>
        <end position="473"/>
    </location>
</feature>
<name>A0A316UUF3_9BASI</name>
<protein>
    <submittedName>
        <fullName evidence="2">Uncharacterized protein</fullName>
    </submittedName>
</protein>
<proteinExistence type="predicted"/>
<feature type="compositionally biased region" description="Polar residues" evidence="1">
    <location>
        <begin position="647"/>
        <end position="656"/>
    </location>
</feature>
<evidence type="ECO:0000313" key="3">
    <source>
        <dbReference type="Proteomes" id="UP000245884"/>
    </source>
</evidence>
<feature type="compositionally biased region" description="Acidic residues" evidence="1">
    <location>
        <begin position="49"/>
        <end position="59"/>
    </location>
</feature>
<feature type="region of interest" description="Disordered" evidence="1">
    <location>
        <begin position="514"/>
        <end position="574"/>
    </location>
</feature>
<feature type="region of interest" description="Disordered" evidence="1">
    <location>
        <begin position="669"/>
        <end position="691"/>
    </location>
</feature>
<feature type="compositionally biased region" description="Basic residues" evidence="1">
    <location>
        <begin position="98"/>
        <end position="108"/>
    </location>
</feature>
<dbReference type="Proteomes" id="UP000245884">
    <property type="component" value="Unassembled WGS sequence"/>
</dbReference>
<feature type="region of interest" description="Disordered" evidence="1">
    <location>
        <begin position="614"/>
        <end position="656"/>
    </location>
</feature>
<feature type="compositionally biased region" description="Polar residues" evidence="1">
    <location>
        <begin position="381"/>
        <end position="395"/>
    </location>
</feature>
<keyword evidence="3" id="KW-1185">Reference proteome</keyword>
<feature type="compositionally biased region" description="Basic and acidic residues" evidence="1">
    <location>
        <begin position="296"/>
        <end position="305"/>
    </location>
</feature>
<dbReference type="AlphaFoldDB" id="A0A316UUF3"/>
<feature type="compositionally biased region" description="Basic and acidic residues" evidence="1">
    <location>
        <begin position="319"/>
        <end position="333"/>
    </location>
</feature>
<dbReference type="STRING" id="1569628.A0A316UUF3"/>
<sequence length="723" mass="79469">MDGAAGPSDLSHSMYAGNGAAAEGRQSEEAASTQERQRFFPPPFRIDIDLADDDSDDDGASPGPSVVKQEPVDEEFVLSHVTSHAPPLRTSSSTSKPPAKKKKKKQRRLMFSSELPAPSEMNEDGTPSVSYLRYQSTLRLKRKWDSIYAKFQSAHLEPQDELWLGKRMRILKDHGTVRALKEDECAFGSFHIKEEDLDEVERECRRAQGEDVDASSSAAQKEPAEVIEIGSDDDDDDEAEDELGAWDPDFVRSQYKEFQPKKEEDDEGQNPLAGADSEDEEDSSRPMDPDLLAFLEAEKRRREVVGEEEEEEDEDMDVVDLRAPRYDRPRYDDDSSSDGDGSEYSDDSDEEDDEDEYDTNASSRDPTPLDKQQQRRRPAATSVNGASRTGSNGPATPTRKLARADPYHSSGDEMDVLHGVKPGSTQELDSFRRDMEAKKANIERLLQVRESSKEDGSAPQKGIMVHDTSLSGNENRSASIYLDASESNAAEPLCGLGNSLPYSNVPGLAQLLGLPDPVETADDDQREEMAVQAAVMDEEGLDTPSKRRNKQGTASERPPRHSTPPPPGLQQTYPPAAIHQADHYRQLPWQASMSRQELEPPSSAMGFSATYPLQHQAHQQEPQPPANGYHDHFAPPPPPPAPVFSAGTDSSSQHNLYQGTPSSPIAPMAAMGKSASPEVGHGAKMQHQQPGASIAGRAMIVNGQLSWGQELEPPPPPPPPPRW</sequence>
<evidence type="ECO:0000313" key="2">
    <source>
        <dbReference type="EMBL" id="PWN28937.1"/>
    </source>
</evidence>
<feature type="region of interest" description="Disordered" evidence="1">
    <location>
        <begin position="1"/>
        <end position="128"/>
    </location>
</feature>
<feature type="compositionally biased region" description="Basic and acidic residues" evidence="1">
    <location>
        <begin position="447"/>
        <end position="456"/>
    </location>
</feature>